<evidence type="ECO:0000313" key="4">
    <source>
        <dbReference type="Proteomes" id="UP000748756"/>
    </source>
</evidence>
<dbReference type="GO" id="GO:0006397">
    <property type="term" value="P:mRNA processing"/>
    <property type="evidence" value="ECO:0007669"/>
    <property type="project" value="InterPro"/>
</dbReference>
<feature type="region of interest" description="Disordered" evidence="1">
    <location>
        <begin position="689"/>
        <end position="1069"/>
    </location>
</feature>
<dbReference type="Pfam" id="PF07713">
    <property type="entry name" value="DUF1604"/>
    <property type="match status" value="1"/>
</dbReference>
<name>A0A9P5V8Z0_9FUNG</name>
<sequence length="1069" mass="117835">MAANDILVVVGTPLPQPKKSSLAADSSRRPHPTRDLEASTALHGLVKDEHGRRRFHGAFTGGFSAGYYNTVGSSEGWTPSEFVSSRNNRSNIKSSRPEDFMDEEDKQMLSDATRITATDDFGASGSAQRDLERKRATAMNMQASGSVLGALSDNMIDDLIVPTSESIGARLLKRMGWKPGQGIGPRVSRQQRYSKANLSSDDNVPANVTFAPVDSAIIVFTNKSNHFGLGFNPHKDAPEFGVSAHAQSESRYLSGADSGVTRSKLGFGLLNDSEDDEDDDNVFGSGSNYRHQVRMEKDMDSAVSLNKRRKSSHGSIPSSNSKSASALMYCSDGRPPLTGFLLVAVKTQDPKWYTAPIVPSNFTPRHTFSSNGKTTSSTKQHGWSKLTADDRALVLGETPIDAPRRSVFEYISSENKNRLDGALGFVLDVEGEKHLRKDHWEVPTIEKSAAEAALQGFIPFSDDVSKQQRYKQYLNIQAGQSAEKIEMVQGFSGEDMNKELNEFKSQAAKAAEMGMFGPLTRSMADFYPNKLLCKRFNVADPHPEHKDVGPDTAKDLLDKATMDSMLMERSSARFSLSRETLVSTENEASSITGLLDDGTMPEMEQEQAGSPIQVPQERPPMDIFKAIFDDSDSGSDSDVDMDADASAITMAPSQLINPTSEAIAKEQDKGDVAVVTQMMENGLEGASAIPFRPIFTKRTNRPTRSPSPRAGSPNQAPKIDLRRLDDRARDEGSEAESDDAHIGPRLDLSEHRTTTKSAGRALSRKTSSTGADTHHHPSTDQEIGPGCFTLSSRSHNRDSSEEFIGPPVAPTGAMEYTFSTVEESGRSGQRRKEAEDRDHKARRESRSSKRHESLGSRKDESEHSRSRRSRSERSSGSHRRSLSVEYTASKSRRHTEVESNHSAASADSDEHEHLAEARRSDGSLSAWKSSKRARAADDRVGDRQDAESRSDRARKDRTSTRRHKDRRSRPNDRDGELDRGRSSSNRRHKHSRTEGEPSRRDGRDRDRTQGHSRDRHAKAREDEDDSDGVWVEKEVAGAWAEKESEAPDSADFAQAAVSSRSRPRAAAFF</sequence>
<feature type="compositionally biased region" description="Basic and acidic residues" evidence="1">
    <location>
        <begin position="992"/>
        <end position="1012"/>
    </location>
</feature>
<accession>A0A9P5V8Z0</accession>
<dbReference type="AlphaFoldDB" id="A0A9P5V8Z0"/>
<keyword evidence="4" id="KW-1185">Reference proteome</keyword>
<dbReference type="EMBL" id="JAAAUQ010000798">
    <property type="protein sequence ID" value="KAF9147515.1"/>
    <property type="molecule type" value="Genomic_DNA"/>
</dbReference>
<dbReference type="PROSITE" id="PS50174">
    <property type="entry name" value="G_PATCH"/>
    <property type="match status" value="1"/>
</dbReference>
<evidence type="ECO:0000256" key="1">
    <source>
        <dbReference type="SAM" id="MobiDB-lite"/>
    </source>
</evidence>
<feature type="compositionally biased region" description="Basic and acidic residues" evidence="1">
    <location>
        <begin position="968"/>
        <end position="981"/>
    </location>
</feature>
<feature type="region of interest" description="Disordered" evidence="1">
    <location>
        <begin position="78"/>
        <end position="100"/>
    </location>
</feature>
<dbReference type="InterPro" id="IPR000467">
    <property type="entry name" value="G_patch_dom"/>
</dbReference>
<reference evidence="3" key="1">
    <citation type="journal article" date="2020" name="Fungal Divers.">
        <title>Resolving the Mortierellaceae phylogeny through synthesis of multi-gene phylogenetics and phylogenomics.</title>
        <authorList>
            <person name="Vandepol N."/>
            <person name="Liber J."/>
            <person name="Desiro A."/>
            <person name="Na H."/>
            <person name="Kennedy M."/>
            <person name="Barry K."/>
            <person name="Grigoriev I.V."/>
            <person name="Miller A.N."/>
            <person name="O'Donnell K."/>
            <person name="Stajich J.E."/>
            <person name="Bonito G."/>
        </authorList>
    </citation>
    <scope>NUCLEOTIDE SEQUENCE</scope>
    <source>
        <strain evidence="3">NRRL 6426</strain>
    </source>
</reference>
<comment type="caution">
    <text evidence="3">The sequence shown here is derived from an EMBL/GenBank/DDBJ whole genome shotgun (WGS) entry which is preliminary data.</text>
</comment>
<dbReference type="Pfam" id="PF01585">
    <property type="entry name" value="G-patch"/>
    <property type="match status" value="1"/>
</dbReference>
<feature type="domain" description="G-patch" evidence="2">
    <location>
        <begin position="164"/>
        <end position="184"/>
    </location>
</feature>
<feature type="compositionally biased region" description="Basic and acidic residues" evidence="1">
    <location>
        <begin position="719"/>
        <end position="753"/>
    </location>
</feature>
<feature type="compositionally biased region" description="Basic and acidic residues" evidence="1">
    <location>
        <begin position="1030"/>
        <end position="1045"/>
    </location>
</feature>
<dbReference type="Proteomes" id="UP000748756">
    <property type="component" value="Unassembled WGS sequence"/>
</dbReference>
<feature type="compositionally biased region" description="Low complexity" evidence="1">
    <location>
        <begin position="1053"/>
        <end position="1069"/>
    </location>
</feature>
<dbReference type="PANTHER" id="PTHR13384">
    <property type="entry name" value="G PATCH DOMAIN-CONTAINING PROTEIN 1"/>
    <property type="match status" value="1"/>
</dbReference>
<feature type="compositionally biased region" description="Basic and acidic residues" evidence="1">
    <location>
        <begin position="934"/>
        <end position="959"/>
    </location>
</feature>
<dbReference type="PANTHER" id="PTHR13384:SF19">
    <property type="entry name" value="G PATCH DOMAIN-CONTAINING PROTEIN 1"/>
    <property type="match status" value="1"/>
</dbReference>
<gene>
    <name evidence="3" type="ORF">BG015_010820</name>
</gene>
<proteinExistence type="predicted"/>
<evidence type="ECO:0000259" key="2">
    <source>
        <dbReference type="PROSITE" id="PS50174"/>
    </source>
</evidence>
<feature type="region of interest" description="Disordered" evidence="1">
    <location>
        <begin position="13"/>
        <end position="37"/>
    </location>
</feature>
<dbReference type="OrthoDB" id="20507at2759"/>
<feature type="compositionally biased region" description="Basic and acidic residues" evidence="1">
    <location>
        <begin position="830"/>
        <end position="875"/>
    </location>
</feature>
<protein>
    <recommendedName>
        <fullName evidence="2">G-patch domain-containing protein</fullName>
    </recommendedName>
</protein>
<organism evidence="3 4">
    <name type="scientific">Linnemannia schmuckeri</name>
    <dbReference type="NCBI Taxonomy" id="64567"/>
    <lineage>
        <taxon>Eukaryota</taxon>
        <taxon>Fungi</taxon>
        <taxon>Fungi incertae sedis</taxon>
        <taxon>Mucoromycota</taxon>
        <taxon>Mortierellomycotina</taxon>
        <taxon>Mortierellomycetes</taxon>
        <taxon>Mortierellales</taxon>
        <taxon>Mortierellaceae</taxon>
        <taxon>Linnemannia</taxon>
    </lineage>
</organism>
<feature type="compositionally biased region" description="Basic and acidic residues" evidence="1">
    <location>
        <begin position="26"/>
        <end position="37"/>
    </location>
</feature>
<dbReference type="GO" id="GO:0003723">
    <property type="term" value="F:RNA binding"/>
    <property type="evidence" value="ECO:0007669"/>
    <property type="project" value="TreeGrafter"/>
</dbReference>
<dbReference type="Pfam" id="PF26093">
    <property type="entry name" value="HTH_TGH"/>
    <property type="match status" value="1"/>
</dbReference>
<feature type="compositionally biased region" description="Basic and acidic residues" evidence="1">
    <location>
        <begin position="908"/>
        <end position="921"/>
    </location>
</feature>
<feature type="compositionally biased region" description="Low complexity" evidence="1">
    <location>
        <begin position="84"/>
        <end position="94"/>
    </location>
</feature>
<dbReference type="GO" id="GO:0005634">
    <property type="term" value="C:nucleus"/>
    <property type="evidence" value="ECO:0007669"/>
    <property type="project" value="TreeGrafter"/>
</dbReference>
<dbReference type="InterPro" id="IPR011666">
    <property type="entry name" value="DUF1604"/>
</dbReference>
<evidence type="ECO:0000313" key="3">
    <source>
        <dbReference type="EMBL" id="KAF9147515.1"/>
    </source>
</evidence>